<feature type="coiled-coil region" evidence="1">
    <location>
        <begin position="226"/>
        <end position="253"/>
    </location>
</feature>
<dbReference type="Proteomes" id="UP000284706">
    <property type="component" value="Unassembled WGS sequence"/>
</dbReference>
<sequence>MPPAYRPPVTPLDVGPSDRGKQPLTSPQPGPSYQKPKRQLPSSPKSGASHRRPRRMPPTSPTQRSTTPSAKYIQKQPHTFSHAITTPGRAPRSPPSMAAFDPIQLIRPDVVDPIQLFPSGMFSTASFPELVVSQGHSNLVNVKRDHISAELFQLQKSLDVAHTKTLRNKAYKVKVEKQLHEMKAYQEASRPNMIGFSFVNPSSAAQIAKATVETLEADETLTRLRIEELKLELSLLEDALDAAKRKVTEAHRQYGEVLVALRGGRPSPTLVATPCSPDSVLSMSSITHQLPTTPPTSDAS</sequence>
<evidence type="ECO:0000256" key="1">
    <source>
        <dbReference type="SAM" id="Coils"/>
    </source>
</evidence>
<evidence type="ECO:0000313" key="4">
    <source>
        <dbReference type="Proteomes" id="UP000284706"/>
    </source>
</evidence>
<keyword evidence="4" id="KW-1185">Reference proteome</keyword>
<dbReference type="EMBL" id="NHYE01001373">
    <property type="protein sequence ID" value="PPQ96427.1"/>
    <property type="molecule type" value="Genomic_DNA"/>
</dbReference>
<gene>
    <name evidence="3" type="ORF">CVT26_005106</name>
</gene>
<organism evidence="3 4">
    <name type="scientific">Gymnopilus dilepis</name>
    <dbReference type="NCBI Taxonomy" id="231916"/>
    <lineage>
        <taxon>Eukaryota</taxon>
        <taxon>Fungi</taxon>
        <taxon>Dikarya</taxon>
        <taxon>Basidiomycota</taxon>
        <taxon>Agaricomycotina</taxon>
        <taxon>Agaricomycetes</taxon>
        <taxon>Agaricomycetidae</taxon>
        <taxon>Agaricales</taxon>
        <taxon>Agaricineae</taxon>
        <taxon>Hymenogastraceae</taxon>
        <taxon>Gymnopilus</taxon>
    </lineage>
</organism>
<evidence type="ECO:0000256" key="2">
    <source>
        <dbReference type="SAM" id="MobiDB-lite"/>
    </source>
</evidence>
<feature type="compositionally biased region" description="Pro residues" evidence="2">
    <location>
        <begin position="1"/>
        <end position="10"/>
    </location>
</feature>
<reference evidence="3 4" key="1">
    <citation type="journal article" date="2018" name="Evol. Lett.">
        <title>Horizontal gene cluster transfer increased hallucinogenic mushroom diversity.</title>
        <authorList>
            <person name="Reynolds H.T."/>
            <person name="Vijayakumar V."/>
            <person name="Gluck-Thaler E."/>
            <person name="Korotkin H.B."/>
            <person name="Matheny P.B."/>
            <person name="Slot J.C."/>
        </authorList>
    </citation>
    <scope>NUCLEOTIDE SEQUENCE [LARGE SCALE GENOMIC DNA]</scope>
    <source>
        <strain evidence="3 4">SRW20</strain>
    </source>
</reference>
<evidence type="ECO:0000313" key="3">
    <source>
        <dbReference type="EMBL" id="PPQ96427.1"/>
    </source>
</evidence>
<comment type="caution">
    <text evidence="3">The sequence shown here is derived from an EMBL/GenBank/DDBJ whole genome shotgun (WGS) entry which is preliminary data.</text>
</comment>
<keyword evidence="1" id="KW-0175">Coiled coil</keyword>
<dbReference type="AlphaFoldDB" id="A0A409Y073"/>
<proteinExistence type="predicted"/>
<name>A0A409Y073_9AGAR</name>
<protein>
    <submittedName>
        <fullName evidence="3">Uncharacterized protein</fullName>
    </submittedName>
</protein>
<dbReference type="InParanoid" id="A0A409Y073"/>
<accession>A0A409Y073</accession>
<feature type="region of interest" description="Disordered" evidence="2">
    <location>
        <begin position="1"/>
        <end position="96"/>
    </location>
</feature>